<organism evidence="1 2">
    <name type="scientific">Hexamita inflata</name>
    <dbReference type="NCBI Taxonomy" id="28002"/>
    <lineage>
        <taxon>Eukaryota</taxon>
        <taxon>Metamonada</taxon>
        <taxon>Diplomonadida</taxon>
        <taxon>Hexamitidae</taxon>
        <taxon>Hexamitinae</taxon>
        <taxon>Hexamita</taxon>
    </lineage>
</organism>
<sequence length="354" mass="41455">MKPIFQYYHRQQNRYFAHSAFESYEFDQNLAIINRCPCVIGSKCEQPQTTSCVKFQNTYYGCWNYGLYKFDQMKVELICEAPELHTQQLFVCNKQLHYISRYGNDLYTLKDGKFVLTKKLSFLQPFNVAMSYLDRCFILTNSGKTCLEINAQFEVIKKYEGLYDVIFFKSMLILTGTGMVVDLLHGKQHRAIKDIKDTQQFDCSAYLRLGYDWEIQESVFKLFKSFSVISFYLDLKLLQQKQSEHELASVSVILSPSISSVDSPEFVRFRSQSHCPMLRSSMSEEELEVEESTKEVLQKVDEKFSLKKSRKYNTLMDLSTFSDDNEEQDFSLHISQLDRIESKLDKLISLLSKK</sequence>
<reference evidence="1 2" key="1">
    <citation type="submission" date="2024-07" db="EMBL/GenBank/DDBJ databases">
        <authorList>
            <person name="Akdeniz Z."/>
        </authorList>
    </citation>
    <scope>NUCLEOTIDE SEQUENCE [LARGE SCALE GENOMIC DNA]</scope>
</reference>
<protein>
    <submittedName>
        <fullName evidence="1">Hypothetical_protein</fullName>
    </submittedName>
</protein>
<dbReference type="Proteomes" id="UP001642409">
    <property type="component" value="Unassembled WGS sequence"/>
</dbReference>
<proteinExistence type="predicted"/>
<comment type="caution">
    <text evidence="1">The sequence shown here is derived from an EMBL/GenBank/DDBJ whole genome shotgun (WGS) entry which is preliminary data.</text>
</comment>
<evidence type="ECO:0000313" key="2">
    <source>
        <dbReference type="Proteomes" id="UP001642409"/>
    </source>
</evidence>
<evidence type="ECO:0000313" key="1">
    <source>
        <dbReference type="EMBL" id="CAL5994232.1"/>
    </source>
</evidence>
<gene>
    <name evidence="1" type="ORF">HINF_LOCUS13452</name>
</gene>
<keyword evidence="2" id="KW-1185">Reference proteome</keyword>
<dbReference type="EMBL" id="CAXDID020000031">
    <property type="protein sequence ID" value="CAL5994232.1"/>
    <property type="molecule type" value="Genomic_DNA"/>
</dbReference>
<name>A0ABP1HJG6_9EUKA</name>
<accession>A0ABP1HJG6</accession>